<dbReference type="EMBL" id="JELW01000005">
    <property type="protein sequence ID" value="EXV02528.1"/>
    <property type="molecule type" value="Genomic_DNA"/>
</dbReference>
<evidence type="ECO:0000313" key="2">
    <source>
        <dbReference type="EMBL" id="EXV02528.1"/>
    </source>
</evidence>
<organism evidence="2 3">
    <name type="scientific">Metarhizium robertsii</name>
    <dbReference type="NCBI Taxonomy" id="568076"/>
    <lineage>
        <taxon>Eukaryota</taxon>
        <taxon>Fungi</taxon>
        <taxon>Dikarya</taxon>
        <taxon>Ascomycota</taxon>
        <taxon>Pezizomycotina</taxon>
        <taxon>Sordariomycetes</taxon>
        <taxon>Hypocreomycetidae</taxon>
        <taxon>Hypocreales</taxon>
        <taxon>Clavicipitaceae</taxon>
        <taxon>Metarhizium</taxon>
    </lineage>
</organism>
<feature type="signal peptide" evidence="1">
    <location>
        <begin position="1"/>
        <end position="18"/>
    </location>
</feature>
<keyword evidence="1" id="KW-0732">Signal</keyword>
<gene>
    <name evidence="2" type="ORF">X797_004660</name>
</gene>
<evidence type="ECO:0000313" key="3">
    <source>
        <dbReference type="Proteomes" id="UP000030151"/>
    </source>
</evidence>
<dbReference type="Proteomes" id="UP000030151">
    <property type="component" value="Unassembled WGS sequence"/>
</dbReference>
<dbReference type="InterPro" id="IPR052030">
    <property type="entry name" value="Peptidase_M20/M20A_hydrolases"/>
</dbReference>
<dbReference type="HOGENOM" id="CLU_538823_0_0_1"/>
<evidence type="ECO:0000256" key="1">
    <source>
        <dbReference type="SAM" id="SignalP"/>
    </source>
</evidence>
<dbReference type="OrthoDB" id="6119954at2759"/>
<dbReference type="PANTHER" id="PTHR30575:SF0">
    <property type="entry name" value="XAA-ARG DIPEPTIDASE"/>
    <property type="match status" value="1"/>
</dbReference>
<dbReference type="PANTHER" id="PTHR30575">
    <property type="entry name" value="PEPTIDASE M20"/>
    <property type="match status" value="1"/>
</dbReference>
<sequence>MPCSIFIVAAVVAAVAQGSSLPELPSFLSNTSQSVFPPLKDIAVEIFNYPELGLNEYYAHQLVVDYFDQVEGWEVTPHAYGMDTAYTLEFEHRPQGYDGALKSIGFLSEYDALIVGSDPLVGHGCGHNHIVLNGIAAATLASRALVEYNVPGRIKVVGTPDEENAAGKFKLKVAGAFDDADIWLIAHPSSVNTIQPLGSRINISPHFVGKSHQEAVRKAYEAIVAVDKITTSLPGMRSSVTKIQNVGTYSTNVLQSQVNFGVSGSDMATVNRTVSDILDDTFPRVSFTTRQDPHGIAIKIHGPGGHASLTEKTPLDLSVATFEAFSNRSGVSFYVPGNTSATELDITFDVRSRYMVDLPAVVDAVRSAVGKLGSRVTMDLRYPNVEVPPFLPETWIDLVGRPAYNLSGWQITDQALADSDIAWVQGAHVDPQTHKLVAMEKVVFQPNYNICEPGSKSCPFNHEPGFLRLAGSEYSYTQTEIVARAQAQLAVQLLTDEAMYNSATAILAKNRVIKD</sequence>
<dbReference type="AlphaFoldDB" id="A0A0A1UYZ1"/>
<dbReference type="SUPFAM" id="SSF53187">
    <property type="entry name" value="Zn-dependent exopeptidases"/>
    <property type="match status" value="1"/>
</dbReference>
<dbReference type="GO" id="GO:0016805">
    <property type="term" value="F:dipeptidase activity"/>
    <property type="evidence" value="ECO:0007669"/>
    <property type="project" value="TreeGrafter"/>
</dbReference>
<dbReference type="Gene3D" id="3.30.70.360">
    <property type="match status" value="1"/>
</dbReference>
<name>A0A0A1UYZ1_9HYPO</name>
<dbReference type="eggNOG" id="ENOG502QQPD">
    <property type="taxonomic scope" value="Eukaryota"/>
</dbReference>
<feature type="chain" id="PRO_5001992107" evidence="1">
    <location>
        <begin position="19"/>
        <end position="515"/>
    </location>
</feature>
<proteinExistence type="predicted"/>
<reference evidence="2 3" key="1">
    <citation type="submission" date="2014-02" db="EMBL/GenBank/DDBJ databases">
        <title>The genome sequence of the entomopathogenic fungus Metarhizium robertsii ARSEF 2575.</title>
        <authorList>
            <person name="Giuliano Garisto Donzelli B."/>
            <person name="Roe B.A."/>
            <person name="Macmil S.L."/>
            <person name="Krasnoff S.B."/>
            <person name="Gibson D.M."/>
        </authorList>
    </citation>
    <scope>NUCLEOTIDE SEQUENCE [LARGE SCALE GENOMIC DNA]</scope>
    <source>
        <strain evidence="2 3">ARSEF 2575</strain>
    </source>
</reference>
<protein>
    <submittedName>
        <fullName evidence="2">Peptidase M20 family protein</fullName>
    </submittedName>
</protein>
<comment type="caution">
    <text evidence="2">The sequence shown here is derived from an EMBL/GenBank/DDBJ whole genome shotgun (WGS) entry which is preliminary data.</text>
</comment>
<dbReference type="Gene3D" id="3.40.630.10">
    <property type="entry name" value="Zn peptidases"/>
    <property type="match status" value="1"/>
</dbReference>
<accession>A0A0A1UYZ1</accession>